<dbReference type="AlphaFoldDB" id="A0A7C9D5E7"/>
<dbReference type="EMBL" id="GISG01068380">
    <property type="protein sequence ID" value="MBA4629109.1"/>
    <property type="molecule type" value="Transcribed_RNA"/>
</dbReference>
<evidence type="ECO:0000256" key="1">
    <source>
        <dbReference type="SAM" id="MobiDB-lite"/>
    </source>
</evidence>
<evidence type="ECO:0000313" key="2">
    <source>
        <dbReference type="EMBL" id="MBA4629109.1"/>
    </source>
</evidence>
<feature type="compositionally biased region" description="Basic residues" evidence="1">
    <location>
        <begin position="96"/>
        <end position="105"/>
    </location>
</feature>
<proteinExistence type="predicted"/>
<reference evidence="2" key="1">
    <citation type="journal article" date="2013" name="J. Plant Res.">
        <title>Effect of fungi and light on seed germination of three Opuntia species from semiarid lands of central Mexico.</title>
        <authorList>
            <person name="Delgado-Sanchez P."/>
            <person name="Jimenez-Bremont J.F."/>
            <person name="Guerrero-Gonzalez Mde L."/>
            <person name="Flores J."/>
        </authorList>
    </citation>
    <scope>NUCLEOTIDE SEQUENCE</scope>
    <source>
        <tissue evidence="2">Cladode</tissue>
    </source>
</reference>
<sequence>MCCYQRQLKCLTRHTHVSDCCNRLKRTVHVPYTHPAPFLPKFKCKTDLIGITDAATQTKDSCRIHESNKGSHLSRKPTQHTTSSGRKEHSHATRNMNRKHKPQVI</sequence>
<protein>
    <submittedName>
        <fullName evidence="2">Uncharacterized protein</fullName>
    </submittedName>
</protein>
<reference evidence="2" key="2">
    <citation type="submission" date="2020-07" db="EMBL/GenBank/DDBJ databases">
        <authorList>
            <person name="Vera ALvarez R."/>
            <person name="Arias-Moreno D.M."/>
            <person name="Jimenez-Jacinto V."/>
            <person name="Jimenez-Bremont J.F."/>
            <person name="Swaminathan K."/>
            <person name="Moose S.P."/>
            <person name="Guerrero-Gonzalez M.L."/>
            <person name="Marino-Ramirez L."/>
            <person name="Landsman D."/>
            <person name="Rodriguez-Kessler M."/>
            <person name="Delgado-Sanchez P."/>
        </authorList>
    </citation>
    <scope>NUCLEOTIDE SEQUENCE</scope>
    <source>
        <tissue evidence="2">Cladode</tissue>
    </source>
</reference>
<accession>A0A7C9D5E7</accession>
<organism evidence="2">
    <name type="scientific">Opuntia streptacantha</name>
    <name type="common">Prickly pear cactus</name>
    <name type="synonym">Opuntia cardona</name>
    <dbReference type="NCBI Taxonomy" id="393608"/>
    <lineage>
        <taxon>Eukaryota</taxon>
        <taxon>Viridiplantae</taxon>
        <taxon>Streptophyta</taxon>
        <taxon>Embryophyta</taxon>
        <taxon>Tracheophyta</taxon>
        <taxon>Spermatophyta</taxon>
        <taxon>Magnoliopsida</taxon>
        <taxon>eudicotyledons</taxon>
        <taxon>Gunneridae</taxon>
        <taxon>Pentapetalae</taxon>
        <taxon>Caryophyllales</taxon>
        <taxon>Cactineae</taxon>
        <taxon>Cactaceae</taxon>
        <taxon>Opuntioideae</taxon>
        <taxon>Opuntia</taxon>
    </lineage>
</organism>
<name>A0A7C9D5E7_OPUST</name>
<feature type="region of interest" description="Disordered" evidence="1">
    <location>
        <begin position="61"/>
        <end position="105"/>
    </location>
</feature>